<keyword evidence="8" id="KW-0129">CBS domain</keyword>
<dbReference type="EMBL" id="DSMG01000119">
    <property type="protein sequence ID" value="HDX32163.1"/>
    <property type="molecule type" value="Genomic_DNA"/>
</dbReference>
<evidence type="ECO:0000256" key="1">
    <source>
        <dbReference type="ARBA" id="ARBA00004141"/>
    </source>
</evidence>
<feature type="transmembrane region" description="Helical" evidence="9">
    <location>
        <begin position="385"/>
        <end position="411"/>
    </location>
</feature>
<sequence length="450" mass="49711">MVEPIELNEALERLNAYLESNDLESAVAYLRTLHPADSAALLAELEPDQQAAIIERLHTDELAEVFEQLDEGDMADIAQHLDVEELADVLDEMEPDMAADLLGELEPAQAAEVLEQMEEPSDVASLMTYPPDTAGGIMTAPPPSLRRFWTVAESLQFVKKHYVEEEDFFYLYVLDRYGRLIGLVSLKALILAEPEQTIEEIMNRRVISVRVDADQEEVAQLLQRYDLVSLPVVDDEERLVGVVTIDDVVDVIEEEATEDIYKLAQLSPDSEIYSPIPESVRNRFPWLVVNLGTAFLASSVVSLFESTIAQAAVLAAFMPIVAGQGGNAGTQTMTIIVRSLALKEIEPRDTFWALWHEARVGILNGIALGILVALIAWLWKGNPYLGLVIGLAMIGNLLIAALAGVVVPMVLRLCRVDPALASSIFVTTFTDIGGFFLFLGLATYLLRYLR</sequence>
<reference evidence="11" key="1">
    <citation type="journal article" date="2020" name="mSystems">
        <title>Genome- and Community-Level Interaction Insights into Carbon Utilization and Element Cycling Functions of Hydrothermarchaeota in Hydrothermal Sediment.</title>
        <authorList>
            <person name="Zhou Z."/>
            <person name="Liu Y."/>
            <person name="Xu W."/>
            <person name="Pan J."/>
            <person name="Luo Z.H."/>
            <person name="Li M."/>
        </authorList>
    </citation>
    <scope>NUCLEOTIDE SEQUENCE [LARGE SCALE GENOMIC DNA]</scope>
    <source>
        <strain evidence="11">SpSt-289</strain>
    </source>
</reference>
<evidence type="ECO:0000256" key="5">
    <source>
        <dbReference type="ARBA" id="ARBA00022842"/>
    </source>
</evidence>
<evidence type="ECO:0000256" key="9">
    <source>
        <dbReference type="RuleBase" id="RU362011"/>
    </source>
</evidence>
<dbReference type="SUPFAM" id="SSF54631">
    <property type="entry name" value="CBS-domain pair"/>
    <property type="match status" value="1"/>
</dbReference>
<keyword evidence="3 9" id="KW-0813">Transport</keyword>
<feature type="transmembrane region" description="Helical" evidence="9">
    <location>
        <begin position="360"/>
        <end position="379"/>
    </location>
</feature>
<dbReference type="InterPro" id="IPR006667">
    <property type="entry name" value="SLC41_membr_dom"/>
</dbReference>
<feature type="domain" description="CBS" evidence="10">
    <location>
        <begin position="202"/>
        <end position="258"/>
    </location>
</feature>
<dbReference type="SUPFAM" id="SSF161093">
    <property type="entry name" value="MgtE membrane domain-like"/>
    <property type="match status" value="1"/>
</dbReference>
<evidence type="ECO:0000259" key="10">
    <source>
        <dbReference type="PROSITE" id="PS51371"/>
    </source>
</evidence>
<evidence type="ECO:0000256" key="4">
    <source>
        <dbReference type="ARBA" id="ARBA00022692"/>
    </source>
</evidence>
<dbReference type="InterPro" id="IPR006669">
    <property type="entry name" value="MgtE_transporter"/>
</dbReference>
<dbReference type="InterPro" id="IPR046342">
    <property type="entry name" value="CBS_dom_sf"/>
</dbReference>
<protein>
    <recommendedName>
        <fullName evidence="9">Magnesium transporter MgtE</fullName>
    </recommendedName>
</protein>
<dbReference type="AlphaFoldDB" id="A0A7C1JBF4"/>
<dbReference type="InterPro" id="IPR036739">
    <property type="entry name" value="SLC41_membr_dom_sf"/>
</dbReference>
<comment type="subunit">
    <text evidence="9">Homodimer.</text>
</comment>
<dbReference type="CDD" id="cd04606">
    <property type="entry name" value="CBS_pair_Mg_transporter"/>
    <property type="match status" value="1"/>
</dbReference>
<evidence type="ECO:0000313" key="11">
    <source>
        <dbReference type="EMBL" id="HDX32163.1"/>
    </source>
</evidence>
<comment type="subcellular location">
    <subcellularLocation>
        <location evidence="9">Cell membrane</location>
        <topology evidence="9">Multi-pass membrane protein</topology>
    </subcellularLocation>
    <subcellularLocation>
        <location evidence="1">Membrane</location>
        <topology evidence="1">Multi-pass membrane protein</topology>
    </subcellularLocation>
</comment>
<name>A0A7C1JBF4_9CHLR</name>
<comment type="caution">
    <text evidence="11">The sequence shown here is derived from an EMBL/GenBank/DDBJ whole genome shotgun (WGS) entry which is preliminary data.</text>
</comment>
<dbReference type="InterPro" id="IPR000644">
    <property type="entry name" value="CBS_dom"/>
</dbReference>
<dbReference type="GO" id="GO:0005886">
    <property type="term" value="C:plasma membrane"/>
    <property type="evidence" value="ECO:0007669"/>
    <property type="project" value="UniProtKB-SubCell"/>
</dbReference>
<comment type="similarity">
    <text evidence="2 9">Belongs to the SLC41A transporter family.</text>
</comment>
<keyword evidence="4 9" id="KW-0812">Transmembrane</keyword>
<evidence type="ECO:0000256" key="8">
    <source>
        <dbReference type="PROSITE-ProRule" id="PRU00703"/>
    </source>
</evidence>
<dbReference type="Gene3D" id="1.25.60.10">
    <property type="entry name" value="MgtE N-terminal domain-like"/>
    <property type="match status" value="1"/>
</dbReference>
<gene>
    <name evidence="11" type="primary">mgtE</name>
    <name evidence="11" type="ORF">ENQ20_11840</name>
</gene>
<comment type="caution">
    <text evidence="9">Lacks conserved residue(s) required for the propagation of feature annotation.</text>
</comment>
<feature type="domain" description="CBS" evidence="10">
    <location>
        <begin position="138"/>
        <end position="200"/>
    </location>
</feature>
<dbReference type="InterPro" id="IPR038076">
    <property type="entry name" value="MgtE_N_sf"/>
</dbReference>
<evidence type="ECO:0000256" key="2">
    <source>
        <dbReference type="ARBA" id="ARBA00009749"/>
    </source>
</evidence>
<evidence type="ECO:0000256" key="7">
    <source>
        <dbReference type="ARBA" id="ARBA00023136"/>
    </source>
</evidence>
<dbReference type="SMART" id="SM00116">
    <property type="entry name" value="CBS"/>
    <property type="match status" value="2"/>
</dbReference>
<keyword evidence="6 9" id="KW-1133">Transmembrane helix</keyword>
<comment type="function">
    <text evidence="9">Acts as a magnesium transporter.</text>
</comment>
<keyword evidence="7 9" id="KW-0472">Membrane</keyword>
<feature type="transmembrane region" description="Helical" evidence="9">
    <location>
        <begin position="423"/>
        <end position="446"/>
    </location>
</feature>
<keyword evidence="9" id="KW-1003">Cell membrane</keyword>
<dbReference type="Pfam" id="PF00571">
    <property type="entry name" value="CBS"/>
    <property type="match status" value="2"/>
</dbReference>
<dbReference type="Pfam" id="PF03448">
    <property type="entry name" value="MgtE_N"/>
    <property type="match status" value="1"/>
</dbReference>
<dbReference type="Gene3D" id="3.10.580.10">
    <property type="entry name" value="CBS-domain"/>
    <property type="match status" value="1"/>
</dbReference>
<proteinExistence type="inferred from homology"/>
<feature type="transmembrane region" description="Helical" evidence="9">
    <location>
        <begin position="284"/>
        <end position="304"/>
    </location>
</feature>
<dbReference type="SMART" id="SM00924">
    <property type="entry name" value="MgtE_N"/>
    <property type="match status" value="1"/>
</dbReference>
<keyword evidence="9" id="KW-0479">Metal-binding</keyword>
<keyword evidence="5 9" id="KW-0460">Magnesium</keyword>
<dbReference type="InterPro" id="IPR006668">
    <property type="entry name" value="Mg_transptr_MgtE_intracell_dom"/>
</dbReference>
<accession>A0A7C1JBF4</accession>
<dbReference type="GO" id="GO:0015095">
    <property type="term" value="F:magnesium ion transmembrane transporter activity"/>
    <property type="evidence" value="ECO:0007669"/>
    <property type="project" value="UniProtKB-UniRule"/>
</dbReference>
<dbReference type="GO" id="GO:0046872">
    <property type="term" value="F:metal ion binding"/>
    <property type="evidence" value="ECO:0007669"/>
    <property type="project" value="UniProtKB-KW"/>
</dbReference>
<dbReference type="PANTHER" id="PTHR43773">
    <property type="entry name" value="MAGNESIUM TRANSPORTER MGTE"/>
    <property type="match status" value="1"/>
</dbReference>
<dbReference type="PROSITE" id="PS51371">
    <property type="entry name" value="CBS"/>
    <property type="match status" value="2"/>
</dbReference>
<organism evidence="11">
    <name type="scientific">Caldilinea aerophila</name>
    <dbReference type="NCBI Taxonomy" id="133453"/>
    <lineage>
        <taxon>Bacteria</taxon>
        <taxon>Bacillati</taxon>
        <taxon>Chloroflexota</taxon>
        <taxon>Caldilineae</taxon>
        <taxon>Caldilineales</taxon>
        <taxon>Caldilineaceae</taxon>
        <taxon>Caldilinea</taxon>
    </lineage>
</organism>
<dbReference type="NCBIfam" id="TIGR00400">
    <property type="entry name" value="mgtE"/>
    <property type="match status" value="1"/>
</dbReference>
<dbReference type="Gene3D" id="1.10.357.20">
    <property type="entry name" value="SLC41 divalent cation transporters, integral membrane domain"/>
    <property type="match status" value="1"/>
</dbReference>
<evidence type="ECO:0000256" key="6">
    <source>
        <dbReference type="ARBA" id="ARBA00022989"/>
    </source>
</evidence>
<evidence type="ECO:0000256" key="3">
    <source>
        <dbReference type="ARBA" id="ARBA00022448"/>
    </source>
</evidence>
<dbReference type="Pfam" id="PF01769">
    <property type="entry name" value="MgtE"/>
    <property type="match status" value="1"/>
</dbReference>
<dbReference type="SUPFAM" id="SSF158791">
    <property type="entry name" value="MgtE N-terminal domain-like"/>
    <property type="match status" value="1"/>
</dbReference>
<dbReference type="PANTHER" id="PTHR43773:SF1">
    <property type="entry name" value="MAGNESIUM TRANSPORTER MGTE"/>
    <property type="match status" value="1"/>
</dbReference>